<accession>A0AAD5S844</accession>
<protein>
    <submittedName>
        <fullName evidence="1">Uncharacterized protein</fullName>
    </submittedName>
</protein>
<name>A0AAD5S844_9FUNG</name>
<proteinExistence type="predicted"/>
<organism evidence="1 2">
    <name type="scientific">Rhizophlyctis rosea</name>
    <dbReference type="NCBI Taxonomy" id="64517"/>
    <lineage>
        <taxon>Eukaryota</taxon>
        <taxon>Fungi</taxon>
        <taxon>Fungi incertae sedis</taxon>
        <taxon>Chytridiomycota</taxon>
        <taxon>Chytridiomycota incertae sedis</taxon>
        <taxon>Chytridiomycetes</taxon>
        <taxon>Rhizophlyctidales</taxon>
        <taxon>Rhizophlyctidaceae</taxon>
        <taxon>Rhizophlyctis</taxon>
    </lineage>
</organism>
<sequence length="146" mass="15926">MLPFSTHALRRSPITDIPVDYQQPYRLTDPLLVVTVAACVANLEVTRALVGKGANVKRATAISCLDSADNEKVYVLEGDNGPAFDRPSCKGLHHFSRSVEEVRSVPMAQYFASLGAKLSDDALVREPEKWTADIVEVFATSGNGEY</sequence>
<gene>
    <name evidence="1" type="ORF">HK097_000728</name>
</gene>
<comment type="caution">
    <text evidence="1">The sequence shown here is derived from an EMBL/GenBank/DDBJ whole genome shotgun (WGS) entry which is preliminary data.</text>
</comment>
<evidence type="ECO:0000313" key="2">
    <source>
        <dbReference type="Proteomes" id="UP001212841"/>
    </source>
</evidence>
<dbReference type="AlphaFoldDB" id="A0AAD5S844"/>
<dbReference type="Proteomes" id="UP001212841">
    <property type="component" value="Unassembled WGS sequence"/>
</dbReference>
<keyword evidence="2" id="KW-1185">Reference proteome</keyword>
<reference evidence="1" key="1">
    <citation type="submission" date="2020-05" db="EMBL/GenBank/DDBJ databases">
        <title>Phylogenomic resolution of chytrid fungi.</title>
        <authorList>
            <person name="Stajich J.E."/>
            <person name="Amses K."/>
            <person name="Simmons R."/>
            <person name="Seto K."/>
            <person name="Myers J."/>
            <person name="Bonds A."/>
            <person name="Quandt C.A."/>
            <person name="Barry K."/>
            <person name="Liu P."/>
            <person name="Grigoriev I."/>
            <person name="Longcore J.E."/>
            <person name="James T.Y."/>
        </authorList>
    </citation>
    <scope>NUCLEOTIDE SEQUENCE</scope>
    <source>
        <strain evidence="1">JEL0318</strain>
    </source>
</reference>
<evidence type="ECO:0000313" key="1">
    <source>
        <dbReference type="EMBL" id="KAJ3046569.1"/>
    </source>
</evidence>
<dbReference type="EMBL" id="JADGJD010001139">
    <property type="protein sequence ID" value="KAJ3046569.1"/>
    <property type="molecule type" value="Genomic_DNA"/>
</dbReference>